<accession>A0A378IW45</accession>
<reference evidence="2 3" key="1">
    <citation type="submission" date="2018-06" db="EMBL/GenBank/DDBJ databases">
        <authorList>
            <consortium name="Pathogen Informatics"/>
            <person name="Doyle S."/>
        </authorList>
    </citation>
    <scope>NUCLEOTIDE SEQUENCE [LARGE SCALE GENOMIC DNA]</scope>
    <source>
        <strain evidence="2 3">NCTC11978</strain>
    </source>
</reference>
<sequence length="287" mass="32412">MSKTKPCDQGNNNVTRIEGDRVFKSTKGLGLERSYSVQVKQWNEFYKDTEYATACVTEKGELSLPYISGSYPNDRQRLACLKDMLRQGYVMTDCRDKRNFITHHGKTYPVDFGQIYHSSEQFYSINKGFHERVITTLTLKVKAESEKSGSAEKYKSLEQHIEELRIYKEKKLTATDPLTEDKVKKIDGFIVDTEKRVAAFKDGQEDAFDDYIETNRDAIKVLNENRVTGAIWKSILLVLCTGIVPGLVGGAIQAIATRGNSFLFFNNQTRSGWMAGNIQADVAALTA</sequence>
<evidence type="ECO:0000313" key="3">
    <source>
        <dbReference type="Proteomes" id="UP000254033"/>
    </source>
</evidence>
<dbReference type="Proteomes" id="UP000254033">
    <property type="component" value="Unassembled WGS sequence"/>
</dbReference>
<keyword evidence="1" id="KW-0812">Transmembrane</keyword>
<organism evidence="2 3">
    <name type="scientific">Legionella feeleii</name>
    <dbReference type="NCBI Taxonomy" id="453"/>
    <lineage>
        <taxon>Bacteria</taxon>
        <taxon>Pseudomonadati</taxon>
        <taxon>Pseudomonadota</taxon>
        <taxon>Gammaproteobacteria</taxon>
        <taxon>Legionellales</taxon>
        <taxon>Legionellaceae</taxon>
        <taxon>Legionella</taxon>
    </lineage>
</organism>
<evidence type="ECO:0000256" key="1">
    <source>
        <dbReference type="SAM" id="Phobius"/>
    </source>
</evidence>
<gene>
    <name evidence="2" type="ORF">NCTC11978_01954</name>
</gene>
<proteinExistence type="predicted"/>
<dbReference type="EMBL" id="UGNY01000001">
    <property type="protein sequence ID" value="STX38765.1"/>
    <property type="molecule type" value="Genomic_DNA"/>
</dbReference>
<protein>
    <submittedName>
        <fullName evidence="2">Uncharacterized protein</fullName>
    </submittedName>
</protein>
<keyword evidence="1" id="KW-0472">Membrane</keyword>
<name>A0A378IW45_9GAMM</name>
<evidence type="ECO:0000313" key="2">
    <source>
        <dbReference type="EMBL" id="STX38765.1"/>
    </source>
</evidence>
<feature type="transmembrane region" description="Helical" evidence="1">
    <location>
        <begin position="235"/>
        <end position="256"/>
    </location>
</feature>
<keyword evidence="1" id="KW-1133">Transmembrane helix</keyword>
<dbReference type="AlphaFoldDB" id="A0A378IW45"/>
<dbReference type="RefSeq" id="WP_115175446.1">
    <property type="nucleotide sequence ID" value="NZ_UGNY01000001.1"/>
</dbReference>